<keyword evidence="1" id="KW-0732">Signal</keyword>
<keyword evidence="3" id="KW-1185">Reference proteome</keyword>
<dbReference type="Proteomes" id="UP000235786">
    <property type="component" value="Unassembled WGS sequence"/>
</dbReference>
<dbReference type="AlphaFoldDB" id="A0A2J6RWS4"/>
<reference evidence="2 3" key="1">
    <citation type="submission" date="2016-04" db="EMBL/GenBank/DDBJ databases">
        <title>A degradative enzymes factory behind the ericoid mycorrhizal symbiosis.</title>
        <authorList>
            <consortium name="DOE Joint Genome Institute"/>
            <person name="Martino E."/>
            <person name="Morin E."/>
            <person name="Grelet G."/>
            <person name="Kuo A."/>
            <person name="Kohler A."/>
            <person name="Daghino S."/>
            <person name="Barry K."/>
            <person name="Choi C."/>
            <person name="Cichocki N."/>
            <person name="Clum A."/>
            <person name="Copeland A."/>
            <person name="Hainaut M."/>
            <person name="Haridas S."/>
            <person name="Labutti K."/>
            <person name="Lindquist E."/>
            <person name="Lipzen A."/>
            <person name="Khouja H.-R."/>
            <person name="Murat C."/>
            <person name="Ohm R."/>
            <person name="Olson A."/>
            <person name="Spatafora J."/>
            <person name="Veneault-Fourrey C."/>
            <person name="Henrissat B."/>
            <person name="Grigoriev I."/>
            <person name="Martin F."/>
            <person name="Perotto S."/>
        </authorList>
    </citation>
    <scope>NUCLEOTIDE SEQUENCE [LARGE SCALE GENOMIC DNA]</scope>
    <source>
        <strain evidence="2 3">F</strain>
    </source>
</reference>
<accession>A0A2J6RWS4</accession>
<feature type="chain" id="PRO_5014425482" evidence="1">
    <location>
        <begin position="17"/>
        <end position="85"/>
    </location>
</feature>
<organism evidence="2 3">
    <name type="scientific">Hyaloscypha variabilis (strain UAMH 11265 / GT02V1 / F)</name>
    <name type="common">Meliniomyces variabilis</name>
    <dbReference type="NCBI Taxonomy" id="1149755"/>
    <lineage>
        <taxon>Eukaryota</taxon>
        <taxon>Fungi</taxon>
        <taxon>Dikarya</taxon>
        <taxon>Ascomycota</taxon>
        <taxon>Pezizomycotina</taxon>
        <taxon>Leotiomycetes</taxon>
        <taxon>Helotiales</taxon>
        <taxon>Hyaloscyphaceae</taxon>
        <taxon>Hyaloscypha</taxon>
        <taxon>Hyaloscypha variabilis</taxon>
    </lineage>
</organism>
<evidence type="ECO:0000313" key="2">
    <source>
        <dbReference type="EMBL" id="PMD42943.1"/>
    </source>
</evidence>
<feature type="signal peptide" evidence="1">
    <location>
        <begin position="1"/>
        <end position="16"/>
    </location>
</feature>
<evidence type="ECO:0000256" key="1">
    <source>
        <dbReference type="SAM" id="SignalP"/>
    </source>
</evidence>
<gene>
    <name evidence="2" type="ORF">L207DRAFT_288618</name>
</gene>
<name>A0A2J6RWS4_HYAVF</name>
<evidence type="ECO:0000313" key="3">
    <source>
        <dbReference type="Proteomes" id="UP000235786"/>
    </source>
</evidence>
<sequence length="85" mass="9600">MLILIFFICTLTNLHSDLDPRPSNLYLRAQDNNALNLPLVGTSAESRALISGQRPRDIRLKKEEIVDLKRILPTTCSGEARRGRL</sequence>
<proteinExistence type="predicted"/>
<protein>
    <submittedName>
        <fullName evidence="2">Uncharacterized protein</fullName>
    </submittedName>
</protein>
<dbReference type="EMBL" id="KZ613942">
    <property type="protein sequence ID" value="PMD42943.1"/>
    <property type="molecule type" value="Genomic_DNA"/>
</dbReference>